<dbReference type="AlphaFoldDB" id="A0A0F9SUL2"/>
<dbReference type="InterPro" id="IPR006698">
    <property type="entry name" value="UPF0229"/>
</dbReference>
<proteinExistence type="predicted"/>
<gene>
    <name evidence="2" type="ORF">LCGC14_0731460</name>
</gene>
<accession>A0A0F9SUL2</accession>
<dbReference type="Gene3D" id="3.40.50.410">
    <property type="entry name" value="von Willebrand factor, type A domain"/>
    <property type="match status" value="1"/>
</dbReference>
<dbReference type="PANTHER" id="PTHR30510:SF2">
    <property type="entry name" value="UPF0229 PROTEIN YEAH"/>
    <property type="match status" value="1"/>
</dbReference>
<dbReference type="PANTHER" id="PTHR30510">
    <property type="entry name" value="UPF0229 PROTEIN YEAH"/>
    <property type="match status" value="1"/>
</dbReference>
<dbReference type="EMBL" id="LAZR01001693">
    <property type="protein sequence ID" value="KKN40631.1"/>
    <property type="molecule type" value="Genomic_DNA"/>
</dbReference>
<dbReference type="InterPro" id="IPR036465">
    <property type="entry name" value="vWFA_dom_sf"/>
</dbReference>
<reference evidence="2" key="1">
    <citation type="journal article" date="2015" name="Nature">
        <title>Complex archaea that bridge the gap between prokaryotes and eukaryotes.</title>
        <authorList>
            <person name="Spang A."/>
            <person name="Saw J.H."/>
            <person name="Jorgensen S.L."/>
            <person name="Zaremba-Niedzwiedzka K."/>
            <person name="Martijn J."/>
            <person name="Lind A.E."/>
            <person name="van Eijk R."/>
            <person name="Schleper C."/>
            <person name="Guy L."/>
            <person name="Ettema T.J."/>
        </authorList>
    </citation>
    <scope>NUCLEOTIDE SEQUENCE</scope>
</reference>
<comment type="caution">
    <text evidence="2">The sequence shown here is derived from an EMBL/GenBank/DDBJ whole genome shotgun (WGS) entry which is preliminary data.</text>
</comment>
<feature type="region of interest" description="Disordered" evidence="1">
    <location>
        <begin position="1"/>
        <end position="23"/>
    </location>
</feature>
<evidence type="ECO:0000256" key="1">
    <source>
        <dbReference type="SAM" id="MobiDB-lite"/>
    </source>
</evidence>
<organism evidence="2">
    <name type="scientific">marine sediment metagenome</name>
    <dbReference type="NCBI Taxonomy" id="412755"/>
    <lineage>
        <taxon>unclassified sequences</taxon>
        <taxon>metagenomes</taxon>
        <taxon>ecological metagenomes</taxon>
    </lineage>
</organism>
<evidence type="ECO:0008006" key="3">
    <source>
        <dbReference type="Google" id="ProtNLM"/>
    </source>
</evidence>
<dbReference type="SUPFAM" id="SSF53300">
    <property type="entry name" value="vWA-like"/>
    <property type="match status" value="1"/>
</dbReference>
<dbReference type="Pfam" id="PF04285">
    <property type="entry name" value="DUF444"/>
    <property type="match status" value="1"/>
</dbReference>
<feature type="region of interest" description="Disordered" evidence="1">
    <location>
        <begin position="62"/>
        <end position="116"/>
    </location>
</feature>
<name>A0A0F9SUL2_9ZZZZ</name>
<sequence>MTIIDHDDWSLSERGKKDAERHREKIDDAIRKNVKDVISEESIITKKRGRKVRIPVKGLKDYRFVNGKGGKGKSGEGEGEGQGAGQGPGKPGDVIGRQKKEGQGQGQGDKAGDQLGEDYMETEVDIDYLIEIMFEDLGLPWIEEKIKASHFVPSGWKFETITKKGILPRVHKKRTMMEAIKRNELFAREVEEATKCEHDDALRALVQAFGDINEAIDIIKNNKLDKDIDPYVLIEDEDMRYKQIEEAYELQSNCVVIAMMDTSGSMTTDKKYLCRSLLFWLVEFLKKVYDNVDIKFIAHTTEAKVVDEDTFFHKGESGGTYCWSAIDKAIYLIDTEYPVEEWNVYCVYVSDGEDFEPDKTVRYIEELLKRNINMMSYNEIDTRDAASSDPYSFMWGQSNTLIKAIKDKWRFNCKQEEGTEFCKNMDLHFLTSIIKKKEHIYPVLKHILFSKEGKI</sequence>
<protein>
    <recommendedName>
        <fullName evidence="3">Sporulation protein YhbH</fullName>
    </recommendedName>
</protein>
<evidence type="ECO:0000313" key="2">
    <source>
        <dbReference type="EMBL" id="KKN40631.1"/>
    </source>
</evidence>
<feature type="compositionally biased region" description="Gly residues" evidence="1">
    <location>
        <begin position="80"/>
        <end position="90"/>
    </location>
</feature>